<dbReference type="PROSITE" id="PS51746">
    <property type="entry name" value="PPM_2"/>
    <property type="match status" value="1"/>
</dbReference>
<dbReference type="EMBL" id="MTYI01000006">
    <property type="protein sequence ID" value="PNP59593.1"/>
    <property type="molecule type" value="Genomic_DNA"/>
</dbReference>
<reference evidence="2 3" key="1">
    <citation type="submission" date="2017-02" db="EMBL/GenBank/DDBJ databases">
        <title>Genomes of Trichoderma spp. with biocontrol activity.</title>
        <authorList>
            <person name="Gardiner D."/>
            <person name="Kazan K."/>
            <person name="Vos C."/>
            <person name="Harvey P."/>
        </authorList>
    </citation>
    <scope>NUCLEOTIDE SEQUENCE [LARGE SCALE GENOMIC DNA]</scope>
    <source>
        <strain evidence="2 3">Tr1</strain>
    </source>
</reference>
<name>A0A2K0UP80_TRIHA</name>
<dbReference type="Gene3D" id="3.60.40.10">
    <property type="entry name" value="PPM-type phosphatase domain"/>
    <property type="match status" value="1"/>
</dbReference>
<dbReference type="SUPFAM" id="SSF81606">
    <property type="entry name" value="PP2C-like"/>
    <property type="match status" value="1"/>
</dbReference>
<evidence type="ECO:0000313" key="2">
    <source>
        <dbReference type="EMBL" id="PNP59593.1"/>
    </source>
</evidence>
<dbReference type="InterPro" id="IPR036457">
    <property type="entry name" value="PPM-type-like_dom_sf"/>
</dbReference>
<dbReference type="GO" id="GO:0004741">
    <property type="term" value="F:[pyruvate dehydrogenase (acetyl-transferring)]-phosphatase activity"/>
    <property type="evidence" value="ECO:0007669"/>
    <property type="project" value="TreeGrafter"/>
</dbReference>
<dbReference type="Pfam" id="PF00481">
    <property type="entry name" value="PP2C"/>
    <property type="match status" value="1"/>
</dbReference>
<comment type="caution">
    <text evidence="2">The sequence shown here is derived from an EMBL/GenBank/DDBJ whole genome shotgun (WGS) entry which is preliminary data.</text>
</comment>
<dbReference type="CDD" id="cd00143">
    <property type="entry name" value="PP2Cc"/>
    <property type="match status" value="1"/>
</dbReference>
<organism evidence="2 3">
    <name type="scientific">Trichoderma harzianum</name>
    <name type="common">Hypocrea lixii</name>
    <dbReference type="NCBI Taxonomy" id="5544"/>
    <lineage>
        <taxon>Eukaryota</taxon>
        <taxon>Fungi</taxon>
        <taxon>Dikarya</taxon>
        <taxon>Ascomycota</taxon>
        <taxon>Pezizomycotina</taxon>
        <taxon>Sordariomycetes</taxon>
        <taxon>Hypocreomycetidae</taxon>
        <taxon>Hypocreales</taxon>
        <taxon>Hypocreaceae</taxon>
        <taxon>Trichoderma</taxon>
    </lineage>
</organism>
<gene>
    <name evidence="2" type="ORF">THARTR1_00766</name>
</gene>
<dbReference type="Proteomes" id="UP000236290">
    <property type="component" value="Unassembled WGS sequence"/>
</dbReference>
<evidence type="ECO:0000259" key="1">
    <source>
        <dbReference type="PROSITE" id="PS51746"/>
    </source>
</evidence>
<dbReference type="GO" id="GO:0005739">
    <property type="term" value="C:mitochondrion"/>
    <property type="evidence" value="ECO:0007669"/>
    <property type="project" value="TreeGrafter"/>
</dbReference>
<feature type="domain" description="PPM-type phosphatase" evidence="1">
    <location>
        <begin position="108"/>
        <end position="478"/>
    </location>
</feature>
<dbReference type="PANTHER" id="PTHR13832:SF792">
    <property type="entry name" value="GM14286P"/>
    <property type="match status" value="1"/>
</dbReference>
<dbReference type="AlphaFoldDB" id="A0A2K0UP80"/>
<dbReference type="InterPro" id="IPR001932">
    <property type="entry name" value="PPM-type_phosphatase-like_dom"/>
</dbReference>
<dbReference type="PANTHER" id="PTHR13832">
    <property type="entry name" value="PROTEIN PHOSPHATASE 2C"/>
    <property type="match status" value="1"/>
</dbReference>
<protein>
    <recommendedName>
        <fullName evidence="1">PPM-type phosphatase domain-containing protein</fullName>
    </recommendedName>
</protein>
<dbReference type="InterPro" id="IPR015655">
    <property type="entry name" value="PP2C"/>
</dbReference>
<evidence type="ECO:0000313" key="3">
    <source>
        <dbReference type="Proteomes" id="UP000236290"/>
    </source>
</evidence>
<dbReference type="OrthoDB" id="420076at2759"/>
<accession>A0A2K0UP80</accession>
<proteinExistence type="predicted"/>
<sequence>MLPLRVIRTRLGRPILQAQARAFSSAKGSSSASTFSKATRYYIAITSVAVSTPCLWWLLASSTRDQVPHLQSPPAEHLFVEPGPSKDDVTRIISQQAYSFQVRSVAGVSRYDGTQLASNSPCEDRFTHGTFPSPWNDGKLWMAWGVFDGHAGWQTADLLTKQLVPFVRHSLSQVIPTASKTVPDEAIQHAIQKAFVKLDDSIIKTAADTSQSQEPLQDKLKKLAVAYAGSCALLSVYDPVTRNLHVACTGDSRAVLGQKSNDKWEAIPLSVDQTGDNKEEVARLSKEHPGEDNIVKGGRVLGMMVSRAFGDARWKWPLELQQNFVQRFYGAAPLTPTEDFQTPPYLTAEPVVTTTKIDPSKPSFLIMASDGLWYTLSNQQAVELVGKWLESPTADKRSKSNMLPQPMYGPFDFGQFWQGVSWKFVEGRTTIQDDNVAVHLVRNALGGNHHELIAGRLAFSPPSSRRVRDDMTVQVVFFNN</sequence>
<dbReference type="SMART" id="SM00332">
    <property type="entry name" value="PP2Cc"/>
    <property type="match status" value="1"/>
</dbReference>